<comment type="subcellular location">
    <subcellularLocation>
        <location evidence="2">Cytoplasm</location>
    </subcellularLocation>
</comment>
<reference evidence="6 7" key="1">
    <citation type="submission" date="2020-08" db="EMBL/GenBank/DDBJ databases">
        <title>Draft genome sequencing of an Anaerocolumna strain isolated from anoxic soil subjected to BSD treatment.</title>
        <authorList>
            <person name="Uek A."/>
            <person name="Tonouchi A."/>
        </authorList>
    </citation>
    <scope>NUCLEOTIDE SEQUENCE [LARGE SCALE GENOMIC DNA]</scope>
    <source>
        <strain evidence="6 7">CTTW</strain>
    </source>
</reference>
<evidence type="ECO:0000259" key="5">
    <source>
        <dbReference type="PROSITE" id="PS50860"/>
    </source>
</evidence>
<dbReference type="GO" id="GO:0005524">
    <property type="term" value="F:ATP binding"/>
    <property type="evidence" value="ECO:0007669"/>
    <property type="project" value="InterPro"/>
</dbReference>
<dbReference type="InterPro" id="IPR018163">
    <property type="entry name" value="Thr/Ala-tRNA-synth_IIc_edit"/>
</dbReference>
<dbReference type="PANTHER" id="PTHR43462:SF1">
    <property type="entry name" value="ALANYL-TRNA EDITING PROTEIN AARSD1"/>
    <property type="match status" value="1"/>
</dbReference>
<name>A0A7I8DQZ2_9FIRM</name>
<organism evidence="6 7">
    <name type="scientific">Anaerocolumna chitinilytica</name>
    <dbReference type="NCBI Taxonomy" id="1727145"/>
    <lineage>
        <taxon>Bacteria</taxon>
        <taxon>Bacillati</taxon>
        <taxon>Bacillota</taxon>
        <taxon>Clostridia</taxon>
        <taxon>Lachnospirales</taxon>
        <taxon>Lachnospiraceae</taxon>
        <taxon>Anaerocolumna</taxon>
    </lineage>
</organism>
<evidence type="ECO:0000256" key="3">
    <source>
        <dbReference type="ARBA" id="ARBA00022723"/>
    </source>
</evidence>
<proteinExistence type="predicted"/>
<evidence type="ECO:0000256" key="2">
    <source>
        <dbReference type="ARBA" id="ARBA00004496"/>
    </source>
</evidence>
<dbReference type="InterPro" id="IPR012947">
    <property type="entry name" value="tRNA_SAD"/>
</dbReference>
<dbReference type="AlphaFoldDB" id="A0A7I8DQZ2"/>
<dbReference type="GO" id="GO:0006419">
    <property type="term" value="P:alanyl-tRNA aminoacylation"/>
    <property type="evidence" value="ECO:0007669"/>
    <property type="project" value="InterPro"/>
</dbReference>
<dbReference type="InterPro" id="IPR018165">
    <property type="entry name" value="Ala-tRNA-synth_IIc_core"/>
</dbReference>
<dbReference type="SUPFAM" id="SSF55186">
    <property type="entry name" value="ThrRS/AlaRS common domain"/>
    <property type="match status" value="1"/>
</dbReference>
<dbReference type="SUPFAM" id="SSF50447">
    <property type="entry name" value="Translation proteins"/>
    <property type="match status" value="1"/>
</dbReference>
<dbReference type="GO" id="GO:0002196">
    <property type="term" value="F:Ser-tRNA(Ala) deacylase activity"/>
    <property type="evidence" value="ECO:0007669"/>
    <property type="project" value="TreeGrafter"/>
</dbReference>
<evidence type="ECO:0000313" key="7">
    <source>
        <dbReference type="Proteomes" id="UP000515703"/>
    </source>
</evidence>
<dbReference type="GO" id="GO:0005737">
    <property type="term" value="C:cytoplasm"/>
    <property type="evidence" value="ECO:0007669"/>
    <property type="project" value="UniProtKB-SubCell"/>
</dbReference>
<dbReference type="Proteomes" id="UP000515703">
    <property type="component" value="Chromosome"/>
</dbReference>
<protein>
    <submittedName>
        <fullName evidence="6">Alanyl-tRNA editing protein</fullName>
    </submittedName>
</protein>
<dbReference type="PROSITE" id="PS50860">
    <property type="entry name" value="AA_TRNA_LIGASE_II_ALA"/>
    <property type="match status" value="1"/>
</dbReference>
<dbReference type="Gene3D" id="2.40.30.130">
    <property type="match status" value="1"/>
</dbReference>
<dbReference type="GO" id="GO:0046872">
    <property type="term" value="F:metal ion binding"/>
    <property type="evidence" value="ECO:0007669"/>
    <property type="project" value="UniProtKB-KW"/>
</dbReference>
<dbReference type="SMART" id="SM00863">
    <property type="entry name" value="tRNA_SAD"/>
    <property type="match status" value="1"/>
</dbReference>
<accession>A0A7I8DQZ2</accession>
<feature type="domain" description="Alanyl-transfer RNA synthetases family profile" evidence="5">
    <location>
        <begin position="1"/>
        <end position="243"/>
    </location>
</feature>
<dbReference type="InterPro" id="IPR018164">
    <property type="entry name" value="Ala-tRNA-synth_IIc_N"/>
</dbReference>
<dbReference type="KEGG" id="acht:bsdcttw_27220"/>
<dbReference type="Pfam" id="PF01411">
    <property type="entry name" value="tRNA-synt_2c"/>
    <property type="match status" value="1"/>
</dbReference>
<keyword evidence="4" id="KW-0862">Zinc</keyword>
<evidence type="ECO:0000256" key="4">
    <source>
        <dbReference type="ARBA" id="ARBA00022833"/>
    </source>
</evidence>
<dbReference type="PANTHER" id="PTHR43462">
    <property type="entry name" value="ALANYL-TRNA EDITING PROTEIN"/>
    <property type="match status" value="1"/>
</dbReference>
<evidence type="ECO:0000313" key="6">
    <source>
        <dbReference type="EMBL" id="BCJ99681.1"/>
    </source>
</evidence>
<gene>
    <name evidence="6" type="ORF">bsdcttw_27220</name>
</gene>
<dbReference type="EMBL" id="AP023368">
    <property type="protein sequence ID" value="BCJ99681.1"/>
    <property type="molecule type" value="Genomic_DNA"/>
</dbReference>
<dbReference type="Gene3D" id="3.30.980.10">
    <property type="entry name" value="Threonyl-trna Synthetase, Chain A, domain 2"/>
    <property type="match status" value="1"/>
</dbReference>
<evidence type="ECO:0000256" key="1">
    <source>
        <dbReference type="ARBA" id="ARBA00001947"/>
    </source>
</evidence>
<keyword evidence="3" id="KW-0479">Metal-binding</keyword>
<keyword evidence="7" id="KW-1185">Reference proteome</keyword>
<dbReference type="GO" id="GO:0003676">
    <property type="term" value="F:nucleic acid binding"/>
    <property type="evidence" value="ECO:0007669"/>
    <property type="project" value="InterPro"/>
</dbReference>
<dbReference type="GO" id="GO:0004813">
    <property type="term" value="F:alanine-tRNA ligase activity"/>
    <property type="evidence" value="ECO:0007669"/>
    <property type="project" value="InterPro"/>
</dbReference>
<sequence length="404" mass="45156">MFEKTIKLYDKDSYLSEFQAKVLSCKEITTLTSDKTYEVILDSTTFFPEGGGQACDIGLLNDIEVIDVQEKEEIIYHTTTAPLKEGTTVKGLINSNRRFDFMQQHTGEHILSGLVHKHYGYDNVGFHLGTDIVTIDFNGALKEEDLRDMEEAANRAVFSNIPVTAYYPGEKALEAMEYRSKKELHTAVRIVTIEGIDTCACCAPHVKSTGEVGLIKIVSNQNYKGGTRLEILCGSRSLRDYNKKEKNIQDISVLLSAKIYETADAVKRLKEEKLSLEGKVTALSLKLLTCKAESVPFGTETYLVFDSEIEDSQLRNYANLLKEHREGIIGIFVPTAKVINQSIESPLNQEYRYILSSKNTDIRILGGELNKVFSGRGGGSKEMVQGSLTGIKEDIEKFINNFSL</sequence>
<dbReference type="InterPro" id="IPR051335">
    <property type="entry name" value="Alanyl-tRNA_Editing_Enzymes"/>
</dbReference>
<comment type="cofactor">
    <cofactor evidence="1">
        <name>Zn(2+)</name>
        <dbReference type="ChEBI" id="CHEBI:29105"/>
    </cofactor>
</comment>
<dbReference type="InterPro" id="IPR009000">
    <property type="entry name" value="Transl_B-barrel_sf"/>
</dbReference>
<dbReference type="RefSeq" id="WP_185255427.1">
    <property type="nucleotide sequence ID" value="NZ_AP023368.1"/>
</dbReference>
<dbReference type="Pfam" id="PF07973">
    <property type="entry name" value="tRNA_SAD"/>
    <property type="match status" value="1"/>
</dbReference>
<reference evidence="6 7" key="2">
    <citation type="submission" date="2020-08" db="EMBL/GenBank/DDBJ databases">
        <authorList>
            <person name="Ueki A."/>
            <person name="Tonouchi A."/>
        </authorList>
    </citation>
    <scope>NUCLEOTIDE SEQUENCE [LARGE SCALE GENOMIC DNA]</scope>
    <source>
        <strain evidence="6 7">CTTW</strain>
    </source>
</reference>